<accession>A0A380VIW8</accession>
<name>A0A380VIW8_9PAST</name>
<gene>
    <name evidence="1" type="ORF">NCTC10851_02144</name>
</gene>
<dbReference type="AlphaFoldDB" id="A0A380VIW8"/>
<organism evidence="1 2">
    <name type="scientific">Actinobacillus seminis</name>
    <dbReference type="NCBI Taxonomy" id="722"/>
    <lineage>
        <taxon>Bacteria</taxon>
        <taxon>Pseudomonadati</taxon>
        <taxon>Pseudomonadota</taxon>
        <taxon>Gammaproteobacteria</taxon>
        <taxon>Pasteurellales</taxon>
        <taxon>Pasteurellaceae</taxon>
        <taxon>Actinobacillus</taxon>
    </lineage>
</organism>
<dbReference type="Proteomes" id="UP000254507">
    <property type="component" value="Unassembled WGS sequence"/>
</dbReference>
<sequence>MTETLVPLFIINMKTSVDRKAFIQHQFDSLMQSPPSHTLTISFLKR</sequence>
<dbReference type="EMBL" id="UFSB01000001">
    <property type="protein sequence ID" value="SUU38539.1"/>
    <property type="molecule type" value="Genomic_DNA"/>
</dbReference>
<protein>
    <submittedName>
        <fullName evidence="1">Uncharacterized protein</fullName>
    </submittedName>
</protein>
<reference evidence="1 2" key="1">
    <citation type="submission" date="2018-06" db="EMBL/GenBank/DDBJ databases">
        <authorList>
            <consortium name="Pathogen Informatics"/>
            <person name="Doyle S."/>
        </authorList>
    </citation>
    <scope>NUCLEOTIDE SEQUENCE [LARGE SCALE GENOMIC DNA]</scope>
    <source>
        <strain evidence="1 2">NCTC10851</strain>
    </source>
</reference>
<proteinExistence type="predicted"/>
<evidence type="ECO:0000313" key="2">
    <source>
        <dbReference type="Proteomes" id="UP000254507"/>
    </source>
</evidence>
<evidence type="ECO:0000313" key="1">
    <source>
        <dbReference type="EMBL" id="SUU38539.1"/>
    </source>
</evidence>